<protein>
    <recommendedName>
        <fullName evidence="2">shikimate dehydrogenase (NADP(+))</fullName>
        <ecNumber evidence="2">1.1.1.25</ecNumber>
    </recommendedName>
</protein>
<comment type="catalytic activity">
    <reaction evidence="4">
        <text>shikimate + NADP(+) = 3-dehydroshikimate + NADPH + H(+)</text>
        <dbReference type="Rhea" id="RHEA:17737"/>
        <dbReference type="ChEBI" id="CHEBI:15378"/>
        <dbReference type="ChEBI" id="CHEBI:16630"/>
        <dbReference type="ChEBI" id="CHEBI:36208"/>
        <dbReference type="ChEBI" id="CHEBI:57783"/>
        <dbReference type="ChEBI" id="CHEBI:58349"/>
        <dbReference type="EC" id="1.1.1.25"/>
    </reaction>
</comment>
<evidence type="ECO:0000256" key="1">
    <source>
        <dbReference type="ARBA" id="ARBA00004871"/>
    </source>
</evidence>
<dbReference type="InterPro" id="IPR006151">
    <property type="entry name" value="Shikm_DH/Glu-tRNA_Rdtase"/>
</dbReference>
<keyword evidence="3" id="KW-0057">Aromatic amino acid biosynthesis</keyword>
<organism evidence="8 9">
    <name type="scientific">Candidatus Amunia macphersoniae</name>
    <dbReference type="NCBI Taxonomy" id="3127014"/>
    <lineage>
        <taxon>Bacteria</taxon>
        <taxon>Bacillati</taxon>
        <taxon>Candidatus Dormiibacterota</taxon>
        <taxon>Candidatus Dormibacteria</taxon>
        <taxon>Candidatus Aeolococcales</taxon>
        <taxon>Candidatus Aeolococcaceae</taxon>
        <taxon>Candidatus Amunia</taxon>
    </lineage>
</organism>
<feature type="domain" description="SDH C-terminal" evidence="7">
    <location>
        <begin position="245"/>
        <end position="274"/>
    </location>
</feature>
<dbReference type="InterPro" id="IPR022893">
    <property type="entry name" value="Shikimate_DH_fam"/>
</dbReference>
<keyword evidence="3" id="KW-0028">Amino-acid biosynthesis</keyword>
<gene>
    <name evidence="8" type="ORF">JF887_12470</name>
</gene>
<dbReference type="InterPro" id="IPR041121">
    <property type="entry name" value="SDH_C"/>
</dbReference>
<dbReference type="Proteomes" id="UP000614410">
    <property type="component" value="Unassembled WGS sequence"/>
</dbReference>
<sequence length="280" mass="29587">MRSELRLCLIGEGIAASPSRAMHQAALLASDREGSYDIVDVGAAGLPSVLHDLRSGRWQGANVTIPYKYALAAVCDQLEGDAERIGAINTITVTPDGRLIGGNTDAAGFEMGLSVNRMWPLPDSRALVIGAGGAAAAVLLALSRAPVMRIAVVARRINMARALIDRVADALPCELAVALWDEDYLERQLATAAIIVNATSAGLPALPFTPARLHGSCTVADVRYRPRPVDLVAASHEAGLRSCDGVEMLLHQGMLSFNRWTGDEPPYDVARAALDEALSG</sequence>
<name>A0A934KM67_9BACT</name>
<dbReference type="Pfam" id="PF08501">
    <property type="entry name" value="Shikimate_dh_N"/>
    <property type="match status" value="1"/>
</dbReference>
<comment type="pathway">
    <text evidence="1">Metabolic intermediate biosynthesis; chorismate biosynthesis; chorismate from D-erythrose 4-phosphate and phosphoenolpyruvate: step 4/7.</text>
</comment>
<dbReference type="SUPFAM" id="SSF53223">
    <property type="entry name" value="Aminoacid dehydrogenase-like, N-terminal domain"/>
    <property type="match status" value="1"/>
</dbReference>
<dbReference type="GO" id="GO:0019632">
    <property type="term" value="P:shikimate metabolic process"/>
    <property type="evidence" value="ECO:0007669"/>
    <property type="project" value="TreeGrafter"/>
</dbReference>
<dbReference type="GO" id="GO:0009073">
    <property type="term" value="P:aromatic amino acid family biosynthetic process"/>
    <property type="evidence" value="ECO:0007669"/>
    <property type="project" value="UniProtKB-KW"/>
</dbReference>
<accession>A0A934KM67</accession>
<comment type="caution">
    <text evidence="8">The sequence shown here is derived from an EMBL/GenBank/DDBJ whole genome shotgun (WGS) entry which is preliminary data.</text>
</comment>
<dbReference type="GO" id="GO:0009423">
    <property type="term" value="P:chorismate biosynthetic process"/>
    <property type="evidence" value="ECO:0007669"/>
    <property type="project" value="TreeGrafter"/>
</dbReference>
<evidence type="ECO:0000313" key="9">
    <source>
        <dbReference type="Proteomes" id="UP000614410"/>
    </source>
</evidence>
<dbReference type="InterPro" id="IPR013708">
    <property type="entry name" value="Shikimate_DH-bd_N"/>
</dbReference>
<evidence type="ECO:0000256" key="2">
    <source>
        <dbReference type="ARBA" id="ARBA00012962"/>
    </source>
</evidence>
<reference evidence="8 9" key="1">
    <citation type="submission" date="2020-10" db="EMBL/GenBank/DDBJ databases">
        <title>Ca. Dormibacterota MAGs.</title>
        <authorList>
            <person name="Montgomery K."/>
        </authorList>
    </citation>
    <scope>NUCLEOTIDE SEQUENCE [LARGE SCALE GENOMIC DNA]</scope>
    <source>
        <strain evidence="8">Mitchell_Peninsula_5</strain>
    </source>
</reference>
<dbReference type="InterPro" id="IPR046346">
    <property type="entry name" value="Aminoacid_DH-like_N_sf"/>
</dbReference>
<dbReference type="GO" id="GO:0004764">
    <property type="term" value="F:shikimate 3-dehydrogenase (NADP+) activity"/>
    <property type="evidence" value="ECO:0007669"/>
    <property type="project" value="UniProtKB-EC"/>
</dbReference>
<evidence type="ECO:0000259" key="7">
    <source>
        <dbReference type="Pfam" id="PF18317"/>
    </source>
</evidence>
<feature type="domain" description="Quinate/shikimate 5-dehydrogenase/glutamyl-tRNA reductase" evidence="5">
    <location>
        <begin position="121"/>
        <end position="204"/>
    </location>
</feature>
<dbReference type="GO" id="GO:0050661">
    <property type="term" value="F:NADP binding"/>
    <property type="evidence" value="ECO:0007669"/>
    <property type="project" value="TreeGrafter"/>
</dbReference>
<evidence type="ECO:0000259" key="5">
    <source>
        <dbReference type="Pfam" id="PF01488"/>
    </source>
</evidence>
<dbReference type="Gene3D" id="3.40.50.720">
    <property type="entry name" value="NAD(P)-binding Rossmann-like Domain"/>
    <property type="match status" value="1"/>
</dbReference>
<evidence type="ECO:0000313" key="8">
    <source>
        <dbReference type="EMBL" id="MBJ7610227.1"/>
    </source>
</evidence>
<dbReference type="Pfam" id="PF18317">
    <property type="entry name" value="SDH_C"/>
    <property type="match status" value="1"/>
</dbReference>
<proteinExistence type="predicted"/>
<dbReference type="GO" id="GO:0005829">
    <property type="term" value="C:cytosol"/>
    <property type="evidence" value="ECO:0007669"/>
    <property type="project" value="TreeGrafter"/>
</dbReference>
<evidence type="ECO:0000256" key="4">
    <source>
        <dbReference type="ARBA" id="ARBA00049442"/>
    </source>
</evidence>
<dbReference type="PANTHER" id="PTHR21089">
    <property type="entry name" value="SHIKIMATE DEHYDROGENASE"/>
    <property type="match status" value="1"/>
</dbReference>
<dbReference type="AlphaFoldDB" id="A0A934KM67"/>
<dbReference type="SUPFAM" id="SSF51735">
    <property type="entry name" value="NAD(P)-binding Rossmann-fold domains"/>
    <property type="match status" value="1"/>
</dbReference>
<evidence type="ECO:0000256" key="3">
    <source>
        <dbReference type="ARBA" id="ARBA00023141"/>
    </source>
</evidence>
<dbReference type="EMBL" id="JAEKNN010000058">
    <property type="protein sequence ID" value="MBJ7610227.1"/>
    <property type="molecule type" value="Genomic_DNA"/>
</dbReference>
<dbReference type="InterPro" id="IPR036291">
    <property type="entry name" value="NAD(P)-bd_dom_sf"/>
</dbReference>
<feature type="domain" description="Shikimate dehydrogenase substrate binding N-terminal" evidence="6">
    <location>
        <begin position="9"/>
        <end position="91"/>
    </location>
</feature>
<dbReference type="Pfam" id="PF01488">
    <property type="entry name" value="Shikimate_DH"/>
    <property type="match status" value="1"/>
</dbReference>
<evidence type="ECO:0000259" key="6">
    <source>
        <dbReference type="Pfam" id="PF08501"/>
    </source>
</evidence>
<dbReference type="PANTHER" id="PTHR21089:SF1">
    <property type="entry name" value="BIFUNCTIONAL 3-DEHYDROQUINATE DEHYDRATASE_SHIKIMATE DEHYDROGENASE, CHLOROPLASTIC"/>
    <property type="match status" value="1"/>
</dbReference>
<dbReference type="EC" id="1.1.1.25" evidence="2"/>
<dbReference type="Gene3D" id="3.40.50.10860">
    <property type="entry name" value="Leucine Dehydrogenase, chain A, domain 1"/>
    <property type="match status" value="1"/>
</dbReference>